<name>A0A1Y1WNX1_9FUNG</name>
<reference evidence="2 3" key="2">
    <citation type="submission" date="2016-08" db="EMBL/GenBank/DDBJ databases">
        <title>Pervasive Adenine N6-methylation of Active Genes in Fungi.</title>
        <authorList>
            <consortium name="DOE Joint Genome Institute"/>
            <person name="Mondo S.J."/>
            <person name="Dannebaum R.O."/>
            <person name="Kuo R.C."/>
            <person name="Labutti K."/>
            <person name="Haridas S."/>
            <person name="Kuo A."/>
            <person name="Salamov A."/>
            <person name="Ahrendt S.R."/>
            <person name="Lipzen A."/>
            <person name="Sullivan W."/>
            <person name="Andreopoulos W.B."/>
            <person name="Clum A."/>
            <person name="Lindquist E."/>
            <person name="Daum C."/>
            <person name="Ramamoorthy G.K."/>
            <person name="Gryganskyi A."/>
            <person name="Culley D."/>
            <person name="Magnuson J.K."/>
            <person name="James T.Y."/>
            <person name="O'Malley M.A."/>
            <person name="Stajich J.E."/>
            <person name="Spatafora J.W."/>
            <person name="Visel A."/>
            <person name="Grigoriev I.V."/>
        </authorList>
    </citation>
    <scope>NUCLEOTIDE SEQUENCE [LARGE SCALE GENOMIC DNA]</scope>
    <source>
        <strain evidence="2 3">S4</strain>
    </source>
</reference>
<accession>A0A1Y1WNX1</accession>
<evidence type="ECO:0000256" key="1">
    <source>
        <dbReference type="SAM" id="Phobius"/>
    </source>
</evidence>
<evidence type="ECO:0000313" key="2">
    <source>
        <dbReference type="EMBL" id="ORX75229.1"/>
    </source>
</evidence>
<protein>
    <submittedName>
        <fullName evidence="2">Uncharacterized protein</fullName>
    </submittedName>
</protein>
<comment type="caution">
    <text evidence="2">The sequence shown here is derived from an EMBL/GenBank/DDBJ whole genome shotgun (WGS) entry which is preliminary data.</text>
</comment>
<keyword evidence="1" id="KW-0812">Transmembrane</keyword>
<organism evidence="2 3">
    <name type="scientific">Anaeromyces robustus</name>
    <dbReference type="NCBI Taxonomy" id="1754192"/>
    <lineage>
        <taxon>Eukaryota</taxon>
        <taxon>Fungi</taxon>
        <taxon>Fungi incertae sedis</taxon>
        <taxon>Chytridiomycota</taxon>
        <taxon>Chytridiomycota incertae sedis</taxon>
        <taxon>Neocallimastigomycetes</taxon>
        <taxon>Neocallimastigales</taxon>
        <taxon>Neocallimastigaceae</taxon>
        <taxon>Anaeromyces</taxon>
    </lineage>
</organism>
<dbReference type="EMBL" id="MCFG01000369">
    <property type="protein sequence ID" value="ORX75229.1"/>
    <property type="molecule type" value="Genomic_DNA"/>
</dbReference>
<evidence type="ECO:0000313" key="3">
    <source>
        <dbReference type="Proteomes" id="UP000193944"/>
    </source>
</evidence>
<feature type="transmembrane region" description="Helical" evidence="1">
    <location>
        <begin position="68"/>
        <end position="91"/>
    </location>
</feature>
<keyword evidence="3" id="KW-1185">Reference proteome</keyword>
<dbReference type="Proteomes" id="UP000193944">
    <property type="component" value="Unassembled WGS sequence"/>
</dbReference>
<gene>
    <name evidence="2" type="ORF">BCR32DRAFT_297016</name>
</gene>
<keyword evidence="1" id="KW-0472">Membrane</keyword>
<proteinExistence type="predicted"/>
<sequence length="96" mass="11279">MKEEKDIKVYYNGMKCRMFKSYYKENDGPWLMILSSTDINKAYQLGFDCMGYPSEIAKKITEEEYNTLISLLYLFSLVITLLLSNILLVSIKVHYI</sequence>
<dbReference type="AlphaFoldDB" id="A0A1Y1WNX1"/>
<keyword evidence="1" id="KW-1133">Transmembrane helix</keyword>
<reference evidence="2 3" key="1">
    <citation type="submission" date="2016-08" db="EMBL/GenBank/DDBJ databases">
        <title>A Parts List for Fungal Cellulosomes Revealed by Comparative Genomics.</title>
        <authorList>
            <consortium name="DOE Joint Genome Institute"/>
            <person name="Haitjema C.H."/>
            <person name="Gilmore S.P."/>
            <person name="Henske J.K."/>
            <person name="Solomon K.V."/>
            <person name="De Groot R."/>
            <person name="Kuo A."/>
            <person name="Mondo S.J."/>
            <person name="Salamov A.A."/>
            <person name="Labutti K."/>
            <person name="Zhao Z."/>
            <person name="Chiniquy J."/>
            <person name="Barry K."/>
            <person name="Brewer H.M."/>
            <person name="Purvine S.O."/>
            <person name="Wright A.T."/>
            <person name="Boxma B."/>
            <person name="Van Alen T."/>
            <person name="Hackstein J.H."/>
            <person name="Baker S.E."/>
            <person name="Grigoriev I.V."/>
            <person name="O'Malley M.A."/>
        </authorList>
    </citation>
    <scope>NUCLEOTIDE SEQUENCE [LARGE SCALE GENOMIC DNA]</scope>
    <source>
        <strain evidence="2 3">S4</strain>
    </source>
</reference>